<reference evidence="1 2" key="1">
    <citation type="journal article" date="2015" name="Nature">
        <title>rRNA introns, odd ribosomes, and small enigmatic genomes across a large radiation of phyla.</title>
        <authorList>
            <person name="Brown C.T."/>
            <person name="Hug L.A."/>
            <person name="Thomas B.C."/>
            <person name="Sharon I."/>
            <person name="Castelle C.J."/>
            <person name="Singh A."/>
            <person name="Wilkins M.J."/>
            <person name="Williams K.H."/>
            <person name="Banfield J.F."/>
        </authorList>
    </citation>
    <scope>NUCLEOTIDE SEQUENCE [LARGE SCALE GENOMIC DNA]</scope>
</reference>
<dbReference type="InterPro" id="IPR014717">
    <property type="entry name" value="Transl_elong_EF1B/ribsomal_bS6"/>
</dbReference>
<organism evidence="1 2">
    <name type="scientific">Candidatus Jorgensenbacteria bacterium GW2011_GWA2_45_13</name>
    <dbReference type="NCBI Taxonomy" id="1618662"/>
    <lineage>
        <taxon>Bacteria</taxon>
        <taxon>Candidatus Joergenseniibacteriota</taxon>
    </lineage>
</organism>
<sequence>MMAGVLVILGGGTLFFGREISGYTDRISSVRTELVQWASSLQSYVAIKSQYETKIIDYTGVLNNLIPQQDKLIDLRKDFQFLAGGDNIDVSFSFAGEQPTASPNISTIGINLNLQGDMEGIFNFIKKLQNFHYLISINSVIIEKKDQVTVATMRGEVFFRK</sequence>
<dbReference type="AlphaFoldDB" id="A0A0G1L314"/>
<accession>A0A0G1L314</accession>
<dbReference type="EMBL" id="LCKF01000042">
    <property type="protein sequence ID" value="KKT90188.1"/>
    <property type="molecule type" value="Genomic_DNA"/>
</dbReference>
<evidence type="ECO:0000313" key="1">
    <source>
        <dbReference type="EMBL" id="KKT90188.1"/>
    </source>
</evidence>
<dbReference type="Proteomes" id="UP000033966">
    <property type="component" value="Unassembled WGS sequence"/>
</dbReference>
<protein>
    <submittedName>
        <fullName evidence="1">Uncharacterized protein</fullName>
    </submittedName>
</protein>
<evidence type="ECO:0000313" key="2">
    <source>
        <dbReference type="Proteomes" id="UP000033966"/>
    </source>
</evidence>
<dbReference type="Gene3D" id="3.30.70.60">
    <property type="match status" value="1"/>
</dbReference>
<proteinExistence type="predicted"/>
<gene>
    <name evidence="1" type="ORF">UW92_C0042G0005</name>
</gene>
<comment type="caution">
    <text evidence="1">The sequence shown here is derived from an EMBL/GenBank/DDBJ whole genome shotgun (WGS) entry which is preliminary data.</text>
</comment>
<name>A0A0G1L314_9BACT</name>